<feature type="compositionally biased region" description="Low complexity" evidence="5">
    <location>
        <begin position="254"/>
        <end position="274"/>
    </location>
</feature>
<accession>A0A4P6XD81</accession>
<protein>
    <submittedName>
        <fullName evidence="7">RNA recognition RRM, RBD, or RNP domain</fullName>
    </submittedName>
</protein>
<dbReference type="Proteomes" id="UP000292447">
    <property type="component" value="Chromosome I"/>
</dbReference>
<dbReference type="PANTHER" id="PTHR48039">
    <property type="entry name" value="RNA-BINDING MOTIF PROTEIN 14B"/>
    <property type="match status" value="1"/>
</dbReference>
<feature type="compositionally biased region" description="Polar residues" evidence="5">
    <location>
        <begin position="275"/>
        <end position="293"/>
    </location>
</feature>
<keyword evidence="8" id="KW-1185">Reference proteome</keyword>
<dbReference type="InterPro" id="IPR051945">
    <property type="entry name" value="RRM_MRD1_RNA_proc_ribogen"/>
</dbReference>
<dbReference type="SMART" id="SM00360">
    <property type="entry name" value="RRM"/>
    <property type="match status" value="2"/>
</dbReference>
<dbReference type="Gene3D" id="3.30.70.330">
    <property type="match status" value="2"/>
</dbReference>
<feature type="compositionally biased region" description="Basic and acidic residues" evidence="5">
    <location>
        <begin position="117"/>
        <end position="135"/>
    </location>
</feature>
<feature type="region of interest" description="Disordered" evidence="5">
    <location>
        <begin position="117"/>
        <end position="159"/>
    </location>
</feature>
<keyword evidence="2 4" id="KW-0694">RNA-binding</keyword>
<dbReference type="InterPro" id="IPR000504">
    <property type="entry name" value="RRM_dom"/>
</dbReference>
<dbReference type="Pfam" id="PF00076">
    <property type="entry name" value="RRM_1"/>
    <property type="match status" value="2"/>
</dbReference>
<dbReference type="PANTHER" id="PTHR48039:SF1">
    <property type="entry name" value="RNA BINDING MOTIF PROTEIN 14 ISOFORM X1"/>
    <property type="match status" value="1"/>
</dbReference>
<dbReference type="GO" id="GO:0003729">
    <property type="term" value="F:mRNA binding"/>
    <property type="evidence" value="ECO:0007669"/>
    <property type="project" value="TreeGrafter"/>
</dbReference>
<evidence type="ECO:0000256" key="5">
    <source>
        <dbReference type="SAM" id="MobiDB-lite"/>
    </source>
</evidence>
<dbReference type="InterPro" id="IPR012677">
    <property type="entry name" value="Nucleotide-bd_a/b_plait_sf"/>
</dbReference>
<evidence type="ECO:0000313" key="8">
    <source>
        <dbReference type="Proteomes" id="UP000292447"/>
    </source>
</evidence>
<sequence>MSNPVDPSRVYVGNVNYNATEDELKEFFQDFNAVSVEIPSKTITRGERTFERCLGFGFVQFENEADAESAINEINGKKFKLRQIYAKKALPPATEEEKEKKKERFLAKQAELKAKKREVEKQAADSKQIAQKEEPAQSFPADKPARKAPRASKTPDGKKSTDTIFVTNLDYKANLKSLSDLFKDLSPIWVNVPTKRVPFHVLKKFSASKKPIFNKGIAFVKFADEATQLRAVREFNGREVNGKNIVVEVAIDKPASSDAVSSESSVSPEASTSDNSNASSVFADASPNTAAPS</sequence>
<evidence type="ECO:0000313" key="7">
    <source>
        <dbReference type="EMBL" id="QBM85410.1"/>
    </source>
</evidence>
<keyword evidence="3" id="KW-0539">Nucleus</keyword>
<dbReference type="STRING" id="2163413.A0A4P6XD81"/>
<evidence type="ECO:0000256" key="1">
    <source>
        <dbReference type="ARBA" id="ARBA00004123"/>
    </source>
</evidence>
<organism evidence="7 8">
    <name type="scientific">Metschnikowia aff. pulcherrima</name>
    <dbReference type="NCBI Taxonomy" id="2163413"/>
    <lineage>
        <taxon>Eukaryota</taxon>
        <taxon>Fungi</taxon>
        <taxon>Dikarya</taxon>
        <taxon>Ascomycota</taxon>
        <taxon>Saccharomycotina</taxon>
        <taxon>Pichiomycetes</taxon>
        <taxon>Metschnikowiaceae</taxon>
        <taxon>Metschnikowia</taxon>
    </lineage>
</organism>
<evidence type="ECO:0000256" key="3">
    <source>
        <dbReference type="ARBA" id="ARBA00023242"/>
    </source>
</evidence>
<feature type="region of interest" description="Disordered" evidence="5">
    <location>
        <begin position="254"/>
        <end position="293"/>
    </location>
</feature>
<dbReference type="AlphaFoldDB" id="A0A4P6XD81"/>
<dbReference type="SUPFAM" id="SSF54928">
    <property type="entry name" value="RNA-binding domain, RBD"/>
    <property type="match status" value="2"/>
</dbReference>
<reference evidence="8" key="1">
    <citation type="submission" date="2019-03" db="EMBL/GenBank/DDBJ databases">
        <title>Snf2 controls pulcherriminic acid biosynthesis and connects pigmentation and antifungal activity of the yeast Metschnikowia pulcherrima.</title>
        <authorList>
            <person name="Gore-Lloyd D."/>
            <person name="Sumann I."/>
            <person name="Brachmann A.O."/>
            <person name="Schneeberger K."/>
            <person name="Ortiz-Merino R.A."/>
            <person name="Moreno-Beltran M."/>
            <person name="Schlaefli M."/>
            <person name="Kirner P."/>
            <person name="Santos Kron A."/>
            <person name="Wolfe K.H."/>
            <person name="Piel J."/>
            <person name="Ahrens C.H."/>
            <person name="Henk D."/>
            <person name="Freimoser F.M."/>
        </authorList>
    </citation>
    <scope>NUCLEOTIDE SEQUENCE [LARGE SCALE GENOMIC DNA]</scope>
    <source>
        <strain evidence="8">APC 1.2</strain>
    </source>
</reference>
<name>A0A4P6XD81_9ASCO</name>
<evidence type="ECO:0000256" key="2">
    <source>
        <dbReference type="ARBA" id="ARBA00022884"/>
    </source>
</evidence>
<evidence type="ECO:0000256" key="4">
    <source>
        <dbReference type="PROSITE-ProRule" id="PRU00176"/>
    </source>
</evidence>
<dbReference type="InterPro" id="IPR035979">
    <property type="entry name" value="RBD_domain_sf"/>
</dbReference>
<feature type="domain" description="RRM" evidence="6">
    <location>
        <begin position="162"/>
        <end position="252"/>
    </location>
</feature>
<feature type="domain" description="RRM" evidence="6">
    <location>
        <begin position="8"/>
        <end position="91"/>
    </location>
</feature>
<dbReference type="EMBL" id="CP034456">
    <property type="protein sequence ID" value="QBM85410.1"/>
    <property type="molecule type" value="Genomic_DNA"/>
</dbReference>
<evidence type="ECO:0000259" key="6">
    <source>
        <dbReference type="PROSITE" id="PS50102"/>
    </source>
</evidence>
<gene>
    <name evidence="7" type="primary">MPUL0A00270</name>
    <name evidence="7" type="ORF">METSCH_A00270</name>
</gene>
<dbReference type="PROSITE" id="PS50102">
    <property type="entry name" value="RRM"/>
    <property type="match status" value="2"/>
</dbReference>
<dbReference type="GO" id="GO:0005730">
    <property type="term" value="C:nucleolus"/>
    <property type="evidence" value="ECO:0007669"/>
    <property type="project" value="TreeGrafter"/>
</dbReference>
<comment type="subcellular location">
    <subcellularLocation>
        <location evidence="1">Nucleus</location>
    </subcellularLocation>
</comment>
<proteinExistence type="predicted"/>